<feature type="region of interest" description="Disordered" evidence="1">
    <location>
        <begin position="73"/>
        <end position="92"/>
    </location>
</feature>
<organism evidence="2">
    <name type="scientific">uncultured Desulfobacterium sp</name>
    <dbReference type="NCBI Taxonomy" id="201089"/>
    <lineage>
        <taxon>Bacteria</taxon>
        <taxon>Pseudomonadati</taxon>
        <taxon>Thermodesulfobacteriota</taxon>
        <taxon>Desulfobacteria</taxon>
        <taxon>Desulfobacterales</taxon>
        <taxon>Desulfobacteriaceae</taxon>
        <taxon>Desulfobacterium</taxon>
        <taxon>environmental samples</taxon>
    </lineage>
</organism>
<evidence type="ECO:0008006" key="3">
    <source>
        <dbReference type="Google" id="ProtNLM"/>
    </source>
</evidence>
<dbReference type="AlphaFoldDB" id="A0A445N025"/>
<name>A0A445N025_9BACT</name>
<sequence>MGYMAVKDLKKTRSLREQLEKEKELILTKDGQPFALIIGISPDKIEDSLNEVRRALFSAAVMRARKKALISPTTSEEINDEIKKTRKSRGIE</sequence>
<dbReference type="EMBL" id="OJIN01000183">
    <property type="protein sequence ID" value="SPD75033.1"/>
    <property type="molecule type" value="Genomic_DNA"/>
</dbReference>
<proteinExistence type="predicted"/>
<gene>
    <name evidence="2" type="ORF">PITCH_A410014</name>
</gene>
<evidence type="ECO:0000256" key="1">
    <source>
        <dbReference type="SAM" id="MobiDB-lite"/>
    </source>
</evidence>
<accession>A0A445N025</accession>
<reference evidence="2" key="1">
    <citation type="submission" date="2018-01" db="EMBL/GenBank/DDBJ databases">
        <authorList>
            <person name="Regsiter A."/>
            <person name="William W."/>
        </authorList>
    </citation>
    <scope>NUCLEOTIDE SEQUENCE</scope>
    <source>
        <strain evidence="2">TRIP AH-1</strain>
    </source>
</reference>
<evidence type="ECO:0000313" key="2">
    <source>
        <dbReference type="EMBL" id="SPD75033.1"/>
    </source>
</evidence>
<protein>
    <recommendedName>
        <fullName evidence="3">Antitoxin</fullName>
    </recommendedName>
</protein>